<dbReference type="Proteomes" id="UP001159428">
    <property type="component" value="Unassembled WGS sequence"/>
</dbReference>
<dbReference type="PANTHER" id="PTHR12790:SF0">
    <property type="entry name" value="RNA POLYMERASE I-SPECIFIC TRANSCRIPTION INITIATION FACTOR RRN3-RELATED"/>
    <property type="match status" value="1"/>
</dbReference>
<dbReference type="GO" id="GO:0006361">
    <property type="term" value="P:transcription initiation at RNA polymerase I promoter"/>
    <property type="evidence" value="ECO:0007669"/>
    <property type="project" value="InterPro"/>
</dbReference>
<dbReference type="GO" id="GO:0001042">
    <property type="term" value="F:RNA polymerase I core binding"/>
    <property type="evidence" value="ECO:0007669"/>
    <property type="project" value="TreeGrafter"/>
</dbReference>
<organism evidence="2 3">
    <name type="scientific">Pocillopora meandrina</name>
    <dbReference type="NCBI Taxonomy" id="46732"/>
    <lineage>
        <taxon>Eukaryota</taxon>
        <taxon>Metazoa</taxon>
        <taxon>Cnidaria</taxon>
        <taxon>Anthozoa</taxon>
        <taxon>Hexacorallia</taxon>
        <taxon>Scleractinia</taxon>
        <taxon>Astrocoeniina</taxon>
        <taxon>Pocilloporidae</taxon>
        <taxon>Pocillopora</taxon>
    </lineage>
</organism>
<sequence length="788" mass="90525">MSVDRDPNENDRGPSGAEVLASLITDALEKAKLGKTKDYDLLVQKLADPGIKEVHLQRYLMALTTCVSHLTKQYDTLVGAVLNTRWALCGEKTVEEFIEFLTSLVSAQTYYLRACLNMIVKLFIPCKISSIKKSSVSSSFWKHVLSWLHDYSISVDNLREEDVIFGKFDIAEDFLLFNHILLLGKFYIYSRKYQNGIPSIQGFIARTSRVYNTELHIAGKRDKLNNHFRKWEKLISIFMNNYELIVDKTFLSVSEKIFCNAHEALHAIHQVVPAVPQFLISVLSENFPFVRKPTIFQESYVKNLLQATKYLPSLRANILELIIDNLTKIDVAVPKHELEHHETTPEEEDPMQFEVEMDATNIAVEDSGEGQEVNCMGNEMADRLDILMEILFKYIHEVTHMDGEYIVDGGIELFNELLVIFDKVILPTHASCHIQFIMFLLCSFDQYFSNSLLDVCWKKIEEPNTPAIIRQASAAYIASFTARAKYIPISTVQTCLDLIVHWIHCYIDTHDASCVTPDAGKYGPFYSVCQALFYMFVFRHKQLLELEGGLKYIRRLNLDRIVTCRMNPLRVCLPSIVKLFAYITRHYELVFCYTIIEQNNRMMLPVATTASSHAVRSLSFQNQLDSYFPFDPYLLKRSSKFIKPLYHEWKELEHDADDDDDDEEEDDQRKHSETYEKITWIAAAAQMALYQVLHLTRTCVCHLGSQFLPEDSSHSIVTTYAAINLVLGFTPNTLTSVTWVLSIFQKIAPTAFQQQMLLKSHPCNHAMLLSSTGRRDHHVTLQFVDTNA</sequence>
<dbReference type="GO" id="GO:0001181">
    <property type="term" value="F:RNA polymerase I general transcription initiation factor activity"/>
    <property type="evidence" value="ECO:0007669"/>
    <property type="project" value="InterPro"/>
</dbReference>
<dbReference type="InterPro" id="IPR007991">
    <property type="entry name" value="RNA_pol_I_trans_ini_fac_RRN3"/>
</dbReference>
<dbReference type="PANTHER" id="PTHR12790">
    <property type="entry name" value="TRANSCRIPTION INITIATION FACTOR IA RRN3"/>
    <property type="match status" value="1"/>
</dbReference>
<comment type="caution">
    <text evidence="2">The sequence shown here is derived from an EMBL/GenBank/DDBJ whole genome shotgun (WGS) entry which is preliminary data.</text>
</comment>
<dbReference type="GO" id="GO:0005634">
    <property type="term" value="C:nucleus"/>
    <property type="evidence" value="ECO:0007669"/>
    <property type="project" value="TreeGrafter"/>
</dbReference>
<proteinExistence type="inferred from homology"/>
<dbReference type="Pfam" id="PF05327">
    <property type="entry name" value="RRN3"/>
    <property type="match status" value="2"/>
</dbReference>
<reference evidence="2 3" key="1">
    <citation type="submission" date="2022-05" db="EMBL/GenBank/DDBJ databases">
        <authorList>
            <consortium name="Genoscope - CEA"/>
            <person name="William W."/>
        </authorList>
    </citation>
    <scope>NUCLEOTIDE SEQUENCE [LARGE SCALE GENOMIC DNA]</scope>
</reference>
<dbReference type="EMBL" id="CALNXJ010000031">
    <property type="protein sequence ID" value="CAH3137082.1"/>
    <property type="molecule type" value="Genomic_DNA"/>
</dbReference>
<evidence type="ECO:0000313" key="3">
    <source>
        <dbReference type="Proteomes" id="UP001159428"/>
    </source>
</evidence>
<gene>
    <name evidence="2" type="ORF">PMEA_00018030</name>
</gene>
<evidence type="ECO:0000313" key="2">
    <source>
        <dbReference type="EMBL" id="CAH3137082.1"/>
    </source>
</evidence>
<comment type="similarity">
    <text evidence="1">Belongs to the RRN3 family.</text>
</comment>
<evidence type="ECO:0000256" key="1">
    <source>
        <dbReference type="ARBA" id="ARBA00010098"/>
    </source>
</evidence>
<accession>A0AAU9X5G4</accession>
<keyword evidence="3" id="KW-1185">Reference proteome</keyword>
<evidence type="ECO:0008006" key="4">
    <source>
        <dbReference type="Google" id="ProtNLM"/>
    </source>
</evidence>
<name>A0AAU9X5G4_9CNID</name>
<dbReference type="AlphaFoldDB" id="A0AAU9X5G4"/>
<protein>
    <recommendedName>
        <fullName evidence="4">RNA polymerase I-specific transcription initiation factor RRN3</fullName>
    </recommendedName>
</protein>